<accession>A0ABD2X8B2</accession>
<evidence type="ECO:0000313" key="4">
    <source>
        <dbReference type="Proteomes" id="UP001627154"/>
    </source>
</evidence>
<feature type="coiled-coil region" evidence="1">
    <location>
        <begin position="13"/>
        <end position="57"/>
    </location>
</feature>
<organism evidence="3 4">
    <name type="scientific">Trichogramma kaykai</name>
    <dbReference type="NCBI Taxonomy" id="54128"/>
    <lineage>
        <taxon>Eukaryota</taxon>
        <taxon>Metazoa</taxon>
        <taxon>Ecdysozoa</taxon>
        <taxon>Arthropoda</taxon>
        <taxon>Hexapoda</taxon>
        <taxon>Insecta</taxon>
        <taxon>Pterygota</taxon>
        <taxon>Neoptera</taxon>
        <taxon>Endopterygota</taxon>
        <taxon>Hymenoptera</taxon>
        <taxon>Apocrita</taxon>
        <taxon>Proctotrupomorpha</taxon>
        <taxon>Chalcidoidea</taxon>
        <taxon>Trichogrammatidae</taxon>
        <taxon>Trichogramma</taxon>
    </lineage>
</organism>
<comment type="caution">
    <text evidence="3">The sequence shown here is derived from an EMBL/GenBank/DDBJ whole genome shotgun (WGS) entry which is preliminary data.</text>
</comment>
<dbReference type="AlphaFoldDB" id="A0ABD2X8B2"/>
<feature type="region of interest" description="Disordered" evidence="2">
    <location>
        <begin position="111"/>
        <end position="140"/>
    </location>
</feature>
<evidence type="ECO:0000256" key="2">
    <source>
        <dbReference type="SAM" id="MobiDB-lite"/>
    </source>
</evidence>
<dbReference type="EMBL" id="JBJJXI010000050">
    <property type="protein sequence ID" value="KAL3400871.1"/>
    <property type="molecule type" value="Genomic_DNA"/>
</dbReference>
<evidence type="ECO:0000256" key="1">
    <source>
        <dbReference type="SAM" id="Coils"/>
    </source>
</evidence>
<reference evidence="3 4" key="1">
    <citation type="journal article" date="2024" name="bioRxiv">
        <title>A reference genome for Trichogramma kaykai: A tiny desert-dwelling parasitoid wasp with competing sex-ratio distorters.</title>
        <authorList>
            <person name="Culotta J."/>
            <person name="Lindsey A.R."/>
        </authorList>
    </citation>
    <scope>NUCLEOTIDE SEQUENCE [LARGE SCALE GENOMIC DNA]</scope>
    <source>
        <strain evidence="3 4">KSX58</strain>
    </source>
</reference>
<name>A0ABD2X8B2_9HYME</name>
<proteinExistence type="predicted"/>
<gene>
    <name evidence="3" type="ORF">TKK_006004</name>
</gene>
<keyword evidence="4" id="KW-1185">Reference proteome</keyword>
<keyword evidence="1" id="KW-0175">Coiled coil</keyword>
<feature type="compositionally biased region" description="Low complexity" evidence="2">
    <location>
        <begin position="119"/>
        <end position="130"/>
    </location>
</feature>
<protein>
    <submittedName>
        <fullName evidence="3">Uncharacterized protein</fullName>
    </submittedName>
</protein>
<dbReference type="Proteomes" id="UP001627154">
    <property type="component" value="Unassembled WGS sequence"/>
</dbReference>
<evidence type="ECO:0000313" key="3">
    <source>
        <dbReference type="EMBL" id="KAL3400871.1"/>
    </source>
</evidence>
<sequence>MFSIQTGSESLSLEDISDQLEKLRVKIEKVERVPDQVERLRARMEEMANIFDHAMDNIELMQNKTLEMMQTLDYLVEKVDNTNRVVLDLSLNRRLEAEGVQREHVLSCYRPNERRGDEPQLGQQQLQQRAGRGEEEEGPCGDAIRITFTASYSCTSCEIDPRPRLESEYE</sequence>